<accession>A0A2K1JT89</accession>
<proteinExistence type="predicted"/>
<reference evidence="3 5" key="2">
    <citation type="journal article" date="2018" name="Plant J.">
        <title>The Physcomitrella patens chromosome-scale assembly reveals moss genome structure and evolution.</title>
        <authorList>
            <person name="Lang D."/>
            <person name="Ullrich K.K."/>
            <person name="Murat F."/>
            <person name="Fuchs J."/>
            <person name="Jenkins J."/>
            <person name="Haas F.B."/>
            <person name="Piednoel M."/>
            <person name="Gundlach H."/>
            <person name="Van Bel M."/>
            <person name="Meyberg R."/>
            <person name="Vives C."/>
            <person name="Morata J."/>
            <person name="Symeonidi A."/>
            <person name="Hiss M."/>
            <person name="Muchero W."/>
            <person name="Kamisugi Y."/>
            <person name="Saleh O."/>
            <person name="Blanc G."/>
            <person name="Decker E.L."/>
            <person name="van Gessel N."/>
            <person name="Grimwood J."/>
            <person name="Hayes R.D."/>
            <person name="Graham S.W."/>
            <person name="Gunter L.E."/>
            <person name="McDaniel S.F."/>
            <person name="Hoernstein S.N.W."/>
            <person name="Larsson A."/>
            <person name="Li F.W."/>
            <person name="Perroud P.F."/>
            <person name="Phillips J."/>
            <person name="Ranjan P."/>
            <person name="Rokshar D.S."/>
            <person name="Rothfels C.J."/>
            <person name="Schneider L."/>
            <person name="Shu S."/>
            <person name="Stevenson D.W."/>
            <person name="Thummler F."/>
            <person name="Tillich M."/>
            <person name="Villarreal Aguilar J.C."/>
            <person name="Widiez T."/>
            <person name="Wong G.K."/>
            <person name="Wymore A."/>
            <person name="Zhang Y."/>
            <person name="Zimmer A.D."/>
            <person name="Quatrano R.S."/>
            <person name="Mayer K.F.X."/>
            <person name="Goodstein D."/>
            <person name="Casacuberta J.M."/>
            <person name="Vandepoele K."/>
            <person name="Reski R."/>
            <person name="Cuming A.C."/>
            <person name="Tuskan G.A."/>
            <person name="Maumus F."/>
            <person name="Salse J."/>
            <person name="Schmutz J."/>
            <person name="Rensing S.A."/>
        </authorList>
    </citation>
    <scope>NUCLEOTIDE SEQUENCE [LARGE SCALE GENOMIC DNA]</scope>
    <source>
        <strain evidence="4 5">cv. Gransden 2004</strain>
    </source>
</reference>
<dbReference type="PANTHER" id="PTHR13947">
    <property type="entry name" value="GNAT FAMILY N-ACETYLTRANSFERASE"/>
    <property type="match status" value="1"/>
</dbReference>
<organism evidence="3">
    <name type="scientific">Physcomitrium patens</name>
    <name type="common">Spreading-leaved earth moss</name>
    <name type="synonym">Physcomitrella patens</name>
    <dbReference type="NCBI Taxonomy" id="3218"/>
    <lineage>
        <taxon>Eukaryota</taxon>
        <taxon>Viridiplantae</taxon>
        <taxon>Streptophyta</taxon>
        <taxon>Embryophyta</taxon>
        <taxon>Bryophyta</taxon>
        <taxon>Bryophytina</taxon>
        <taxon>Bryopsida</taxon>
        <taxon>Funariidae</taxon>
        <taxon>Funariales</taxon>
        <taxon>Funariaceae</taxon>
        <taxon>Physcomitrium</taxon>
    </lineage>
</organism>
<evidence type="ECO:0000256" key="1">
    <source>
        <dbReference type="ARBA" id="ARBA00022679"/>
    </source>
</evidence>
<dbReference type="InterPro" id="IPR000182">
    <property type="entry name" value="GNAT_dom"/>
</dbReference>
<dbReference type="Pfam" id="PF00583">
    <property type="entry name" value="Acetyltransf_1"/>
    <property type="match status" value="1"/>
</dbReference>
<gene>
    <name evidence="4" type="primary">LOC112288938</name>
    <name evidence="3" type="ORF">PHYPA_014524</name>
</gene>
<dbReference type="InterPro" id="IPR050769">
    <property type="entry name" value="NAT_camello-type"/>
</dbReference>
<dbReference type="EnsemblPlants" id="Pp3c11_2960V3.2">
    <property type="protein sequence ID" value="Pp3c11_2960V3.2"/>
    <property type="gene ID" value="Pp3c11_2960"/>
</dbReference>
<reference evidence="4" key="3">
    <citation type="submission" date="2020-12" db="UniProtKB">
        <authorList>
            <consortium name="EnsemblPlants"/>
        </authorList>
    </citation>
    <scope>IDENTIFICATION</scope>
</reference>
<dbReference type="OrthoDB" id="1913299at2759"/>
<sequence>MASANNGAGFTIREMRPEDVQDAGDVLYRAFYVDSLATGVPTSFNVASPEVASRMLGSFVSQPSCYKLVAIDSEGKVVGGVLIQHGSGDNSAHGVGPVFVSLDAADRGIGKTVTKAVVEHAQSLNAPSIRLNTSASNRKSFCLYASLGFMPVECTTSFFGTVNPDDGVIAASALEISTEVVRTRKMEAADIKACGDMYSKAMGYDREDEIRDMHSKFSEKCWVATTKDNSTILGYTTGLFLLGHTMGSSEAAWVAVITRAIRENNGNVSSLTIPGAYYPRLIKWALATKLILTRHNWYMVIGMYQKPNDGFFWSPSITH</sequence>
<dbReference type="SUPFAM" id="SSF55729">
    <property type="entry name" value="Acyl-CoA N-acyltransferases (Nat)"/>
    <property type="match status" value="1"/>
</dbReference>
<dbReference type="CDD" id="cd04301">
    <property type="entry name" value="NAT_SF"/>
    <property type="match status" value="1"/>
</dbReference>
<keyword evidence="5" id="KW-1185">Reference proteome</keyword>
<evidence type="ECO:0000313" key="5">
    <source>
        <dbReference type="Proteomes" id="UP000006727"/>
    </source>
</evidence>
<evidence type="ECO:0000259" key="2">
    <source>
        <dbReference type="PROSITE" id="PS51186"/>
    </source>
</evidence>
<dbReference type="Gramene" id="Pp3c11_2960V3.3">
    <property type="protein sequence ID" value="Pp3c11_2960V3.3"/>
    <property type="gene ID" value="Pp3c11_2960"/>
</dbReference>
<dbReference type="EnsemblPlants" id="Pp3c11_2960V3.1">
    <property type="protein sequence ID" value="Pp3c11_2960V3.1"/>
    <property type="gene ID" value="Pp3c11_2960"/>
</dbReference>
<dbReference type="EnsemblPlants" id="Pp3c11_2960V3.3">
    <property type="protein sequence ID" value="Pp3c11_2960V3.3"/>
    <property type="gene ID" value="Pp3c11_2960"/>
</dbReference>
<evidence type="ECO:0000313" key="4">
    <source>
        <dbReference type="EnsemblPlants" id="Pp3c11_2960V3.1"/>
    </source>
</evidence>
<protein>
    <recommendedName>
        <fullName evidence="2">N-acetyltransferase domain-containing protein</fullName>
    </recommendedName>
</protein>
<name>A0A2K1JT89_PHYPA</name>
<dbReference type="Gene3D" id="3.40.630.30">
    <property type="match status" value="1"/>
</dbReference>
<keyword evidence="1" id="KW-0808">Transferase</keyword>
<dbReference type="Proteomes" id="UP000006727">
    <property type="component" value="Chromosome 11"/>
</dbReference>
<dbReference type="AlphaFoldDB" id="A0A2K1JT89"/>
<feature type="domain" description="N-acetyltransferase" evidence="2">
    <location>
        <begin position="10"/>
        <end position="175"/>
    </location>
</feature>
<dbReference type="PANTHER" id="PTHR13947:SF37">
    <property type="entry name" value="LD18367P"/>
    <property type="match status" value="1"/>
</dbReference>
<dbReference type="Gramene" id="Pp3c11_2960V3.2">
    <property type="protein sequence ID" value="Pp3c11_2960V3.2"/>
    <property type="gene ID" value="Pp3c11_2960"/>
</dbReference>
<dbReference type="PROSITE" id="PS51186">
    <property type="entry name" value="GNAT"/>
    <property type="match status" value="1"/>
</dbReference>
<dbReference type="PaxDb" id="3218-PP1S39_345V6.1"/>
<dbReference type="GO" id="GO:0008080">
    <property type="term" value="F:N-acetyltransferase activity"/>
    <property type="evidence" value="ECO:0000318"/>
    <property type="project" value="GO_Central"/>
</dbReference>
<reference evidence="3 5" key="1">
    <citation type="journal article" date="2008" name="Science">
        <title>The Physcomitrella genome reveals evolutionary insights into the conquest of land by plants.</title>
        <authorList>
            <person name="Rensing S."/>
            <person name="Lang D."/>
            <person name="Zimmer A."/>
            <person name="Terry A."/>
            <person name="Salamov A."/>
            <person name="Shapiro H."/>
            <person name="Nishiyama T."/>
            <person name="Perroud P.-F."/>
            <person name="Lindquist E."/>
            <person name="Kamisugi Y."/>
            <person name="Tanahashi T."/>
            <person name="Sakakibara K."/>
            <person name="Fujita T."/>
            <person name="Oishi K."/>
            <person name="Shin-I T."/>
            <person name="Kuroki Y."/>
            <person name="Toyoda A."/>
            <person name="Suzuki Y."/>
            <person name="Hashimoto A."/>
            <person name="Yamaguchi K."/>
            <person name="Sugano A."/>
            <person name="Kohara Y."/>
            <person name="Fujiyama A."/>
            <person name="Anterola A."/>
            <person name="Aoki S."/>
            <person name="Ashton N."/>
            <person name="Barbazuk W.B."/>
            <person name="Barker E."/>
            <person name="Bennetzen J."/>
            <person name="Bezanilla M."/>
            <person name="Blankenship R."/>
            <person name="Cho S.H."/>
            <person name="Dutcher S."/>
            <person name="Estelle M."/>
            <person name="Fawcett J.A."/>
            <person name="Gundlach H."/>
            <person name="Hanada K."/>
            <person name="Heyl A."/>
            <person name="Hicks K.A."/>
            <person name="Hugh J."/>
            <person name="Lohr M."/>
            <person name="Mayer K."/>
            <person name="Melkozernov A."/>
            <person name="Murata T."/>
            <person name="Nelson D."/>
            <person name="Pils B."/>
            <person name="Prigge M."/>
            <person name="Reiss B."/>
            <person name="Renner T."/>
            <person name="Rombauts S."/>
            <person name="Rushton P."/>
            <person name="Sanderfoot A."/>
            <person name="Schween G."/>
            <person name="Shiu S.-H."/>
            <person name="Stueber K."/>
            <person name="Theodoulou F.L."/>
            <person name="Tu H."/>
            <person name="Van de Peer Y."/>
            <person name="Verrier P.J."/>
            <person name="Waters E."/>
            <person name="Wood A."/>
            <person name="Yang L."/>
            <person name="Cove D."/>
            <person name="Cuming A."/>
            <person name="Hasebe M."/>
            <person name="Lucas S."/>
            <person name="Mishler D.B."/>
            <person name="Reski R."/>
            <person name="Grigoriev I."/>
            <person name="Quatrano R.S."/>
            <person name="Boore J.L."/>
        </authorList>
    </citation>
    <scope>NUCLEOTIDE SEQUENCE [LARGE SCALE GENOMIC DNA]</scope>
    <source>
        <strain evidence="4 5">cv. Gransden 2004</strain>
    </source>
</reference>
<dbReference type="EMBL" id="ABEU02000011">
    <property type="protein sequence ID" value="PNR44754.1"/>
    <property type="molecule type" value="Genomic_DNA"/>
</dbReference>
<dbReference type="InterPro" id="IPR016181">
    <property type="entry name" value="Acyl_CoA_acyltransferase"/>
</dbReference>
<dbReference type="RefSeq" id="XP_024389470.1">
    <property type="nucleotide sequence ID" value="XM_024533702.2"/>
</dbReference>
<evidence type="ECO:0000313" key="3">
    <source>
        <dbReference type="EMBL" id="PNR44754.1"/>
    </source>
</evidence>
<dbReference type="Gramene" id="Pp3c11_2960V3.1">
    <property type="protein sequence ID" value="Pp3c11_2960V3.1"/>
    <property type="gene ID" value="Pp3c11_2960"/>
</dbReference>
<dbReference type="GeneID" id="112288938"/>